<accession>A0A0F9UVI7</accession>
<evidence type="ECO:0000256" key="1">
    <source>
        <dbReference type="SAM" id="MobiDB-lite"/>
    </source>
</evidence>
<dbReference type="Gene3D" id="3.30.1340.30">
    <property type="match status" value="1"/>
</dbReference>
<gene>
    <name evidence="3" type="ORF">LCGC14_0484210</name>
</gene>
<dbReference type="InterPro" id="IPR051686">
    <property type="entry name" value="Lipoprotein_DolP"/>
</dbReference>
<evidence type="ECO:0000259" key="2">
    <source>
        <dbReference type="PROSITE" id="PS50914"/>
    </source>
</evidence>
<dbReference type="SUPFAM" id="SSF47473">
    <property type="entry name" value="EF-hand"/>
    <property type="match status" value="1"/>
</dbReference>
<dbReference type="AlphaFoldDB" id="A0A0F9UVI7"/>
<dbReference type="Gene3D" id="1.10.238.10">
    <property type="entry name" value="EF-hand"/>
    <property type="match status" value="1"/>
</dbReference>
<dbReference type="InterPro" id="IPR011992">
    <property type="entry name" value="EF-hand-dom_pair"/>
</dbReference>
<proteinExistence type="predicted"/>
<organism evidence="3">
    <name type="scientific">marine sediment metagenome</name>
    <dbReference type="NCBI Taxonomy" id="412755"/>
    <lineage>
        <taxon>unclassified sequences</taxon>
        <taxon>metagenomes</taxon>
        <taxon>ecological metagenomes</taxon>
    </lineage>
</organism>
<feature type="domain" description="BON" evidence="2">
    <location>
        <begin position="104"/>
        <end position="172"/>
    </location>
</feature>
<dbReference type="GO" id="GO:0005509">
    <property type="term" value="F:calcium ion binding"/>
    <property type="evidence" value="ECO:0007669"/>
    <property type="project" value="InterPro"/>
</dbReference>
<dbReference type="PANTHER" id="PTHR34606">
    <property type="entry name" value="BON DOMAIN-CONTAINING PROTEIN"/>
    <property type="match status" value="1"/>
</dbReference>
<dbReference type="InterPro" id="IPR007055">
    <property type="entry name" value="BON_dom"/>
</dbReference>
<protein>
    <recommendedName>
        <fullName evidence="2">BON domain-containing protein</fullName>
    </recommendedName>
</protein>
<evidence type="ECO:0000313" key="3">
    <source>
        <dbReference type="EMBL" id="KKN65171.1"/>
    </source>
</evidence>
<dbReference type="PROSITE" id="PS50914">
    <property type="entry name" value="BON"/>
    <property type="match status" value="1"/>
</dbReference>
<reference evidence="3" key="1">
    <citation type="journal article" date="2015" name="Nature">
        <title>Complex archaea that bridge the gap between prokaryotes and eukaryotes.</title>
        <authorList>
            <person name="Spang A."/>
            <person name="Saw J.H."/>
            <person name="Jorgensen S.L."/>
            <person name="Zaremba-Niedzwiedzka K."/>
            <person name="Martijn J."/>
            <person name="Lind A.E."/>
            <person name="van Eijk R."/>
            <person name="Schleper C."/>
            <person name="Guy L."/>
            <person name="Ettema T.J."/>
        </authorList>
    </citation>
    <scope>NUCLEOTIDE SEQUENCE</scope>
</reference>
<name>A0A0F9UVI7_9ZZZZ</name>
<dbReference type="PROSITE" id="PS00018">
    <property type="entry name" value="EF_HAND_1"/>
    <property type="match status" value="2"/>
</dbReference>
<dbReference type="Pfam" id="PF04972">
    <property type="entry name" value="BON"/>
    <property type="match status" value="1"/>
</dbReference>
<dbReference type="PANTHER" id="PTHR34606:SF15">
    <property type="entry name" value="BON DOMAIN-CONTAINING PROTEIN"/>
    <property type="match status" value="1"/>
</dbReference>
<dbReference type="InterPro" id="IPR018247">
    <property type="entry name" value="EF_Hand_1_Ca_BS"/>
</dbReference>
<sequence>MNHLKKSLVVIAMSGFVMNANAHDAHDSDTMSMGENQSPNHQTFMMFDTNNDGVLSATELSKDPSFTKERIAKADHDNDGTLDESEYTEEKVKSGEADVKRVASDSWITAQAKTKLLTEESLKSLKISIETFKGEVLLSGFVANEALKVKAEDIVSKVEGVKSVNNGIVVKK</sequence>
<feature type="region of interest" description="Disordered" evidence="1">
    <location>
        <begin position="72"/>
        <end position="92"/>
    </location>
</feature>
<comment type="caution">
    <text evidence="3">The sequence shown here is derived from an EMBL/GenBank/DDBJ whole genome shotgun (WGS) entry which is preliminary data.</text>
</comment>
<dbReference type="InterPro" id="IPR002048">
    <property type="entry name" value="EF_hand_dom"/>
</dbReference>
<dbReference type="EMBL" id="LAZR01000532">
    <property type="protein sequence ID" value="KKN65171.1"/>
    <property type="molecule type" value="Genomic_DNA"/>
</dbReference>
<dbReference type="Pfam" id="PF13202">
    <property type="entry name" value="EF-hand_5"/>
    <property type="match status" value="1"/>
</dbReference>